<accession>A0A0E9RYI8</accession>
<proteinExistence type="predicted"/>
<reference evidence="1" key="1">
    <citation type="submission" date="2014-11" db="EMBL/GenBank/DDBJ databases">
        <authorList>
            <person name="Amaro Gonzalez C."/>
        </authorList>
    </citation>
    <scope>NUCLEOTIDE SEQUENCE</scope>
</reference>
<sequence>MVQYCPWSHPFRNIHKMISASADIRC</sequence>
<evidence type="ECO:0000313" key="1">
    <source>
        <dbReference type="EMBL" id="JAH33313.1"/>
    </source>
</evidence>
<dbReference type="EMBL" id="GBXM01075264">
    <property type="protein sequence ID" value="JAH33313.1"/>
    <property type="molecule type" value="Transcribed_RNA"/>
</dbReference>
<protein>
    <submittedName>
        <fullName evidence="1">Uncharacterized protein</fullName>
    </submittedName>
</protein>
<organism evidence="1">
    <name type="scientific">Anguilla anguilla</name>
    <name type="common">European freshwater eel</name>
    <name type="synonym">Muraena anguilla</name>
    <dbReference type="NCBI Taxonomy" id="7936"/>
    <lineage>
        <taxon>Eukaryota</taxon>
        <taxon>Metazoa</taxon>
        <taxon>Chordata</taxon>
        <taxon>Craniata</taxon>
        <taxon>Vertebrata</taxon>
        <taxon>Euteleostomi</taxon>
        <taxon>Actinopterygii</taxon>
        <taxon>Neopterygii</taxon>
        <taxon>Teleostei</taxon>
        <taxon>Anguilliformes</taxon>
        <taxon>Anguillidae</taxon>
        <taxon>Anguilla</taxon>
    </lineage>
</organism>
<reference evidence="1" key="2">
    <citation type="journal article" date="2015" name="Fish Shellfish Immunol.">
        <title>Early steps in the European eel (Anguilla anguilla)-Vibrio vulnificus interaction in the gills: Role of the RtxA13 toxin.</title>
        <authorList>
            <person name="Callol A."/>
            <person name="Pajuelo D."/>
            <person name="Ebbesson L."/>
            <person name="Teles M."/>
            <person name="MacKenzie S."/>
            <person name="Amaro C."/>
        </authorList>
    </citation>
    <scope>NUCLEOTIDE SEQUENCE</scope>
</reference>
<dbReference type="AlphaFoldDB" id="A0A0E9RYI8"/>
<name>A0A0E9RYI8_ANGAN</name>